<comment type="caution">
    <text evidence="1">The sequence shown here is derived from an EMBL/GenBank/DDBJ whole genome shotgun (WGS) entry which is preliminary data.</text>
</comment>
<proteinExistence type="predicted"/>
<gene>
    <name evidence="1" type="ORF">ACIB24_22965</name>
</gene>
<sequence length="55" mass="6005">MWPGQTTASILCSSDPSLKAQAAKALAEAAFTVTMRGFDRRQVEAYLDEARSRLS</sequence>
<evidence type="ECO:0000313" key="1">
    <source>
        <dbReference type="EMBL" id="MFI7589942.1"/>
    </source>
</evidence>
<name>A0ABW8AVQ8_9ACTN</name>
<organism evidence="1 2">
    <name type="scientific">Spongisporangium articulatum</name>
    <dbReference type="NCBI Taxonomy" id="3362603"/>
    <lineage>
        <taxon>Bacteria</taxon>
        <taxon>Bacillati</taxon>
        <taxon>Actinomycetota</taxon>
        <taxon>Actinomycetes</taxon>
        <taxon>Kineosporiales</taxon>
        <taxon>Kineosporiaceae</taxon>
        <taxon>Spongisporangium</taxon>
    </lineage>
</organism>
<evidence type="ECO:0000313" key="2">
    <source>
        <dbReference type="Proteomes" id="UP001612915"/>
    </source>
</evidence>
<dbReference type="Proteomes" id="UP001612915">
    <property type="component" value="Unassembled WGS sequence"/>
</dbReference>
<reference evidence="1 2" key="1">
    <citation type="submission" date="2024-10" db="EMBL/GenBank/DDBJ databases">
        <title>The Natural Products Discovery Center: Release of the First 8490 Sequenced Strains for Exploring Actinobacteria Biosynthetic Diversity.</title>
        <authorList>
            <person name="Kalkreuter E."/>
            <person name="Kautsar S.A."/>
            <person name="Yang D."/>
            <person name="Bader C.D."/>
            <person name="Teijaro C.N."/>
            <person name="Fluegel L."/>
            <person name="Davis C.M."/>
            <person name="Simpson J.R."/>
            <person name="Lauterbach L."/>
            <person name="Steele A.D."/>
            <person name="Gui C."/>
            <person name="Meng S."/>
            <person name="Li G."/>
            <person name="Viehrig K."/>
            <person name="Ye F."/>
            <person name="Su P."/>
            <person name="Kiefer A.F."/>
            <person name="Nichols A."/>
            <person name="Cepeda A.J."/>
            <person name="Yan W."/>
            <person name="Fan B."/>
            <person name="Jiang Y."/>
            <person name="Adhikari A."/>
            <person name="Zheng C.-J."/>
            <person name="Schuster L."/>
            <person name="Cowan T.M."/>
            <person name="Smanski M.J."/>
            <person name="Chevrette M.G."/>
            <person name="De Carvalho L.P.S."/>
            <person name="Shen B."/>
        </authorList>
    </citation>
    <scope>NUCLEOTIDE SEQUENCE [LARGE SCALE GENOMIC DNA]</scope>
    <source>
        <strain evidence="1 2">NPDC049639</strain>
    </source>
</reference>
<keyword evidence="2" id="KW-1185">Reference proteome</keyword>
<dbReference type="EMBL" id="JBITLV010000012">
    <property type="protein sequence ID" value="MFI7589942.1"/>
    <property type="molecule type" value="Genomic_DNA"/>
</dbReference>
<dbReference type="RefSeq" id="WP_398284545.1">
    <property type="nucleotide sequence ID" value="NZ_JBITLV010000012.1"/>
</dbReference>
<protein>
    <submittedName>
        <fullName evidence="1">DivIVA domain-containing protein</fullName>
    </submittedName>
</protein>
<accession>A0ABW8AVQ8</accession>
<dbReference type="NCBIfam" id="TIGR03544">
    <property type="entry name" value="DivI1A_domain"/>
    <property type="match status" value="1"/>
</dbReference>
<dbReference type="InterPro" id="IPR019933">
    <property type="entry name" value="DivIVA_domain"/>
</dbReference>